<feature type="compositionally biased region" description="Basic residues" evidence="1">
    <location>
        <begin position="1059"/>
        <end position="1073"/>
    </location>
</feature>
<sequence>MPRYMTSSADARGFSLRRAAVAAAATLLVCAATLARAAPAPTASTNAASTTQTSPATATAEHSTLATTTTATSLDAYRASLSHSSSSTLTQSSLSPTNWSSSSRSAPTAHTWTASPTLFSTSTHTNATSSTSKTISASSASPSTSWEPPPPTTTVIKPTPGGAVQGVPVFFTTIRNGFGVIQQGSVCSLGLSGVLFSAQPAGSSSPGLVGGTIALCASGSMTDTVYAASWSDDANDFVFVLYYGSSGAFVTAINTAALSMTAMPPIDPRVGQSTAIGIAFSDTDATAQFLLMSPATGVWATTIDARFMSRDARDASAASFGTDSPEFTKLRGVRDGETILEMATGGQWAYIIGTRGAPDSFFVEKIDPRGAGNQDAPVEATFDAPSSVVLGPLRFNRVGLLKRRSITVCGSAVFVALTLESGCGLTVLALSADTLEIQGQSSVLISAFDKLVSLSCLSSRAVRSSDPDFAGIAILARPDGGGNTYVVTADDKLTPSPQKKAPEVSAASQSPGLDGSSPGSVPQRIPGPLPSYVSIGLVTDAESAAIGILRMSAQSLNDWHVDLVPPAFFEGATPSQTSCVAGYFFNPPTNSCVLCSAVSDKPTPCQLSPGTTEKKPGTNSANSSASMSPIVKILLVFVGFVAAVLLIGAALFYIRGPRSGSDDDTDPTPSPSSPADVSGSQALLAPLPQPPHIPVDQGMAGISVPPALELGPRRHPQLSRIAPNHQTANQIGPASLSDSDMSPITPTTRNPTDRRLPVAADRGASFALASMLDITASEASMCSVVEKDSMGAVLPPPEFRQMRLRTLDGNEFAQMPAEIDRTTRDPSRQTLALGSVQSIGTADHAGRANLAVGSMLQVPLDSQAFQRKVSVITVQSLSDSQSVHIDIATPESLDADVAGAAEQQEQDRDIGDDAEKQVRPLTAGLPTSWFPWRVSESQDSIDSQDESVSIEEIATSPRIPKRSSAEEDDAIVRIYERRLKDLQDDDRVRYHALPIGVSATGSLQLTPSTTSVGSRSLLTARSQSPGVLRSQSAAMAASSRPICEEDYGYDDDGTPRRTATGKHFHWSGHRRRSLTTGPTDRARRAGGASSCAPPIQPKSLLRLRAQMKRDTATPDPSAADAFAAHATSTLAPAHEREGIRRRSKSLHDRSLAGGLDDEFDRRATNSVEAADHARRGWIKSLRASKPMRQVLSASAPSLSASAVTGIDGRVDLNGNTLGAHDAGAHNTAAGRPASAALSLGSLYSQARSDSLSLSQ</sequence>
<evidence type="ECO:0000313" key="4">
    <source>
        <dbReference type="Proteomes" id="UP001527925"/>
    </source>
</evidence>
<feature type="chain" id="PRO_5045045448" description="Transmembrane protein" evidence="2">
    <location>
        <begin position="38"/>
        <end position="1255"/>
    </location>
</feature>
<feature type="region of interest" description="Disordered" evidence="1">
    <location>
        <begin position="40"/>
        <end position="65"/>
    </location>
</feature>
<name>A0ABR4NII0_9FUNG</name>
<gene>
    <name evidence="3" type="ORF">HK105_200917</name>
</gene>
<protein>
    <recommendedName>
        <fullName evidence="5">Transmembrane protein</fullName>
    </recommendedName>
</protein>
<feature type="region of interest" description="Disordered" evidence="1">
    <location>
        <begin position="659"/>
        <end position="755"/>
    </location>
</feature>
<evidence type="ECO:0000256" key="1">
    <source>
        <dbReference type="SAM" id="MobiDB-lite"/>
    </source>
</evidence>
<keyword evidence="4" id="KW-1185">Reference proteome</keyword>
<keyword evidence="2" id="KW-0732">Signal</keyword>
<accession>A0ABR4NII0</accession>
<feature type="region of interest" description="Disordered" evidence="1">
    <location>
        <begin position="1128"/>
        <end position="1157"/>
    </location>
</feature>
<feature type="compositionally biased region" description="Low complexity" evidence="1">
    <location>
        <begin position="85"/>
        <end position="105"/>
    </location>
</feature>
<dbReference type="EMBL" id="JADGIZ020000003">
    <property type="protein sequence ID" value="KAL2919274.1"/>
    <property type="molecule type" value="Genomic_DNA"/>
</dbReference>
<feature type="compositionally biased region" description="Polar residues" evidence="1">
    <location>
        <begin position="724"/>
        <end position="750"/>
    </location>
</feature>
<organism evidence="3 4">
    <name type="scientific">Polyrhizophydium stewartii</name>
    <dbReference type="NCBI Taxonomy" id="2732419"/>
    <lineage>
        <taxon>Eukaryota</taxon>
        <taxon>Fungi</taxon>
        <taxon>Fungi incertae sedis</taxon>
        <taxon>Chytridiomycota</taxon>
        <taxon>Chytridiomycota incertae sedis</taxon>
        <taxon>Chytridiomycetes</taxon>
        <taxon>Rhizophydiales</taxon>
        <taxon>Rhizophydiales incertae sedis</taxon>
        <taxon>Polyrhizophydium</taxon>
    </lineage>
</organism>
<comment type="caution">
    <text evidence="3">The sequence shown here is derived from an EMBL/GenBank/DDBJ whole genome shotgun (WGS) entry which is preliminary data.</text>
</comment>
<proteinExistence type="predicted"/>
<feature type="region of interest" description="Disordered" evidence="1">
    <location>
        <begin position="1047"/>
        <end position="1098"/>
    </location>
</feature>
<feature type="region of interest" description="Disordered" evidence="1">
    <location>
        <begin position="85"/>
        <end position="160"/>
    </location>
</feature>
<evidence type="ECO:0008006" key="5">
    <source>
        <dbReference type="Google" id="ProtNLM"/>
    </source>
</evidence>
<reference evidence="3 4" key="1">
    <citation type="submission" date="2023-09" db="EMBL/GenBank/DDBJ databases">
        <title>Pangenome analysis of Batrachochytrium dendrobatidis and related Chytrids.</title>
        <authorList>
            <person name="Yacoub M.N."/>
            <person name="Stajich J.E."/>
            <person name="James T.Y."/>
        </authorList>
    </citation>
    <scope>NUCLEOTIDE SEQUENCE [LARGE SCALE GENOMIC DNA]</scope>
    <source>
        <strain evidence="3 4">JEL0888</strain>
    </source>
</reference>
<evidence type="ECO:0000313" key="3">
    <source>
        <dbReference type="EMBL" id="KAL2919274.1"/>
    </source>
</evidence>
<evidence type="ECO:0000256" key="2">
    <source>
        <dbReference type="SAM" id="SignalP"/>
    </source>
</evidence>
<feature type="compositionally biased region" description="Basic and acidic residues" evidence="1">
    <location>
        <begin position="1133"/>
        <end position="1150"/>
    </location>
</feature>
<feature type="compositionally biased region" description="Polar residues" evidence="1">
    <location>
        <begin position="106"/>
        <end position="119"/>
    </location>
</feature>
<feature type="compositionally biased region" description="Low complexity" evidence="1">
    <location>
        <begin position="120"/>
        <end position="146"/>
    </location>
</feature>
<feature type="region of interest" description="Disordered" evidence="1">
    <location>
        <begin position="489"/>
        <end position="525"/>
    </location>
</feature>
<dbReference type="Proteomes" id="UP001527925">
    <property type="component" value="Unassembled WGS sequence"/>
</dbReference>
<feature type="signal peptide" evidence="2">
    <location>
        <begin position="1"/>
        <end position="37"/>
    </location>
</feature>